<keyword evidence="1" id="KW-0732">Signal</keyword>
<accession>A0A939HQU8</accession>
<comment type="caution">
    <text evidence="2">The sequence shown here is derived from an EMBL/GenBank/DDBJ whole genome shotgun (WGS) entry which is preliminary data.</text>
</comment>
<proteinExistence type="predicted"/>
<reference evidence="2" key="1">
    <citation type="submission" date="2021-03" db="EMBL/GenBank/DDBJ databases">
        <title>The complete genome sequence of Acetobacter sp. TBRC 12339.</title>
        <authorList>
            <person name="Charoenyingcharoen P."/>
            <person name="Yukphan P."/>
        </authorList>
    </citation>
    <scope>NUCLEOTIDE SEQUENCE</scope>
    <source>
        <strain evidence="2">TBRC 12339</strain>
    </source>
</reference>
<gene>
    <name evidence="2" type="ORF">J2D77_16900</name>
</gene>
<sequence>MKFHTGLAASMLLTLTGCASGNLRSANSRPLKPPHVVHAQYDPYAAYGSAPAQWAPAVASRDGTIVKPTDPVDQADRPDYEHAAWSAQAAASKAGTF</sequence>
<dbReference type="AlphaFoldDB" id="A0A939HQU8"/>
<keyword evidence="3" id="KW-1185">Reference proteome</keyword>
<feature type="signal peptide" evidence="1">
    <location>
        <begin position="1"/>
        <end position="19"/>
    </location>
</feature>
<feature type="chain" id="PRO_5037359744" description="Lipoprotein" evidence="1">
    <location>
        <begin position="20"/>
        <end position="97"/>
    </location>
</feature>
<name>A0A939HQU8_9PROT</name>
<dbReference type="Proteomes" id="UP000664073">
    <property type="component" value="Unassembled WGS sequence"/>
</dbReference>
<dbReference type="EMBL" id="JAFVMH010000023">
    <property type="protein sequence ID" value="MBO1326819.1"/>
    <property type="molecule type" value="Genomic_DNA"/>
</dbReference>
<evidence type="ECO:0000256" key="1">
    <source>
        <dbReference type="SAM" id="SignalP"/>
    </source>
</evidence>
<organism evidence="2 3">
    <name type="scientific">Acetobacter garciniae</name>
    <dbReference type="NCBI Taxonomy" id="2817435"/>
    <lineage>
        <taxon>Bacteria</taxon>
        <taxon>Pseudomonadati</taxon>
        <taxon>Pseudomonadota</taxon>
        <taxon>Alphaproteobacteria</taxon>
        <taxon>Acetobacterales</taxon>
        <taxon>Acetobacteraceae</taxon>
        <taxon>Acetobacter</taxon>
    </lineage>
</organism>
<evidence type="ECO:0000313" key="2">
    <source>
        <dbReference type="EMBL" id="MBO1326819.1"/>
    </source>
</evidence>
<dbReference type="PROSITE" id="PS51257">
    <property type="entry name" value="PROKAR_LIPOPROTEIN"/>
    <property type="match status" value="1"/>
</dbReference>
<evidence type="ECO:0008006" key="4">
    <source>
        <dbReference type="Google" id="ProtNLM"/>
    </source>
</evidence>
<protein>
    <recommendedName>
        <fullName evidence="4">Lipoprotein</fullName>
    </recommendedName>
</protein>
<evidence type="ECO:0000313" key="3">
    <source>
        <dbReference type="Proteomes" id="UP000664073"/>
    </source>
</evidence>
<dbReference type="RefSeq" id="WP_207847700.1">
    <property type="nucleotide sequence ID" value="NZ_JAFVMH010000023.1"/>
</dbReference>